<organism evidence="1 2">
    <name type="scientific">Segatella copri DSM 18205</name>
    <dbReference type="NCBI Taxonomy" id="537011"/>
    <lineage>
        <taxon>Bacteria</taxon>
        <taxon>Pseudomonadati</taxon>
        <taxon>Bacteroidota</taxon>
        <taxon>Bacteroidia</taxon>
        <taxon>Bacteroidales</taxon>
        <taxon>Prevotellaceae</taxon>
        <taxon>Segatella</taxon>
    </lineage>
</organism>
<dbReference type="PaxDb" id="537011-PREVCOP_04789"/>
<dbReference type="Proteomes" id="UP000004477">
    <property type="component" value="Unassembled WGS sequence"/>
</dbReference>
<protein>
    <submittedName>
        <fullName evidence="1">Uncharacterized protein</fullName>
    </submittedName>
</protein>
<comment type="caution">
    <text evidence="1">The sequence shown here is derived from an EMBL/GenBank/DDBJ whole genome shotgun (WGS) entry which is preliminary data.</text>
</comment>
<dbReference type="RefSeq" id="WP_006847501.1">
    <property type="nucleotide sequence ID" value="NZ_CP085932.1"/>
</dbReference>
<evidence type="ECO:0000313" key="1">
    <source>
        <dbReference type="EMBL" id="EFB35884.1"/>
    </source>
</evidence>
<dbReference type="EMBL" id="ACBX02000012">
    <property type="protein sequence ID" value="EFB35884.1"/>
    <property type="molecule type" value="Genomic_DNA"/>
</dbReference>
<dbReference type="HOGENOM" id="CLU_1720688_0_0_10"/>
<sequence>MKKSFRILLLAMMLCLAHTAQAQIVFSTFKLKPTLLYNVKSLHLGFTCKGEKQVKYVKIEWCAVNEVGDVSTGMSPNLLLRKVSGTGPFSPGKKYKREAATAYIGVEKVHAMPVSICIEYLDGTDWEKDIDKDNYQEFFPQLKWINFTVPGE</sequence>
<evidence type="ECO:0000313" key="2">
    <source>
        <dbReference type="Proteomes" id="UP000004477"/>
    </source>
</evidence>
<name>D1PC58_9BACT</name>
<proteinExistence type="predicted"/>
<dbReference type="OrthoDB" id="10013327at2"/>
<dbReference type="GeneID" id="69848990"/>
<dbReference type="AlphaFoldDB" id="D1PC58"/>
<reference evidence="1" key="1">
    <citation type="submission" date="2009-11" db="EMBL/GenBank/DDBJ databases">
        <authorList>
            <person name="Weinstock G."/>
            <person name="Sodergren E."/>
            <person name="Clifton S."/>
            <person name="Fulton L."/>
            <person name="Fulton B."/>
            <person name="Courtney L."/>
            <person name="Fronick C."/>
            <person name="Harrison M."/>
            <person name="Strong C."/>
            <person name="Farmer C."/>
            <person name="Delahaunty K."/>
            <person name="Markovic C."/>
            <person name="Hall O."/>
            <person name="Minx P."/>
            <person name="Tomlinson C."/>
            <person name="Mitreva M."/>
            <person name="Nelson J."/>
            <person name="Hou S."/>
            <person name="Wollam A."/>
            <person name="Pepin K.H."/>
            <person name="Johnson M."/>
            <person name="Bhonagiri V."/>
            <person name="Nash W.E."/>
            <person name="Warren W."/>
            <person name="Chinwalla A."/>
            <person name="Mardis E.R."/>
            <person name="Wilson R.K."/>
        </authorList>
    </citation>
    <scope>NUCLEOTIDE SEQUENCE [LARGE SCALE GENOMIC DNA]</scope>
    <source>
        <strain evidence="1">DSM 18205</strain>
    </source>
</reference>
<gene>
    <name evidence="1" type="ORF">PREVCOP_04789</name>
</gene>
<keyword evidence="2" id="KW-1185">Reference proteome</keyword>
<accession>D1PC58</accession>